<dbReference type="Gene3D" id="3.40.50.1000">
    <property type="entry name" value="HAD superfamily/HAD-like"/>
    <property type="match status" value="2"/>
</dbReference>
<dbReference type="Proteomes" id="UP000009224">
    <property type="component" value="Chromosome"/>
</dbReference>
<dbReference type="NCBIfam" id="TIGR01460">
    <property type="entry name" value="HAD-SF-IIA"/>
    <property type="match status" value="1"/>
</dbReference>
<organism evidence="2 3">
    <name type="scientific">Mycolicibacter sinensis (strain JDM601)</name>
    <name type="common">Mycobacterium sinense</name>
    <dbReference type="NCBI Taxonomy" id="875328"/>
    <lineage>
        <taxon>Bacteria</taxon>
        <taxon>Bacillati</taxon>
        <taxon>Actinomycetota</taxon>
        <taxon>Actinomycetes</taxon>
        <taxon>Mycobacteriales</taxon>
        <taxon>Mycobacteriaceae</taxon>
        <taxon>Mycolicibacter</taxon>
    </lineage>
</organism>
<sequence length="542" mass="56086">MRRELSTLNRATADGVACHLVAAGMLLDDDPPAALRHARAARSRSTRITAVREAVGIAAYHCGDWAQALAELRAARRMGSKSALLPLIADCERGMGRPQRAIELAAGDEAAQLEGDEADELRIVVAGARADLGQLEQALTVLSTPAVDPDRTGSTVARLHYAHAETLVALGRESEAVEWFLRAAAADVDGVTDVEDRIAELGGSAALADEYDCLLLDLDGTVFRGGEPTVGAVETLAELPSRALFITNNSSRGADEVAAHLNRLGFTAAAEDVATSAQIAAHLLAEQLPAGSRVLVVGTESLAAEIAAAGLEPVRLASDEPAAVVQGLSTETGWAQLAEAALAIRAGAMWMTTNVDKTLPSERGLLPGNGSMVAALRAATDAEPQVAGKPGPALLTEALTRGEFYAPLVVGDRLDTDIAAANAAALPSLMVLTGVNSARDAVGAVAEQRPTYIGHDLRALLLDADGLAIGPQPQWQISVDGTTLTVAGAQPEEDDSDGLSIVRALAGAVAEAELAGRPFTVESADDTAAQALQHWSLLGTWP</sequence>
<dbReference type="PANTHER" id="PTHR19288">
    <property type="entry name" value="4-NITROPHENYLPHOSPHATASE-RELATED"/>
    <property type="match status" value="1"/>
</dbReference>
<dbReference type="STRING" id="875328.JDM601_1848"/>
<feature type="domain" description="GCN5-related N-acetyltransferase-like" evidence="1">
    <location>
        <begin position="472"/>
        <end position="537"/>
    </location>
</feature>
<name>F5Z2R1_MYCSD</name>
<dbReference type="Pfam" id="PF18407">
    <property type="entry name" value="GNAT_like"/>
    <property type="match status" value="1"/>
</dbReference>
<evidence type="ECO:0000313" key="3">
    <source>
        <dbReference type="Proteomes" id="UP000009224"/>
    </source>
</evidence>
<evidence type="ECO:0000259" key="1">
    <source>
        <dbReference type="Pfam" id="PF18407"/>
    </source>
</evidence>
<keyword evidence="3" id="KW-1185">Reference proteome</keyword>
<dbReference type="InterPro" id="IPR023214">
    <property type="entry name" value="HAD_sf"/>
</dbReference>
<dbReference type="InterPro" id="IPR036412">
    <property type="entry name" value="HAD-like_sf"/>
</dbReference>
<dbReference type="EMBL" id="CP002329">
    <property type="protein sequence ID" value="AEF35848.1"/>
    <property type="molecule type" value="Genomic_DNA"/>
</dbReference>
<dbReference type="eggNOG" id="COG0647">
    <property type="taxonomic scope" value="Bacteria"/>
</dbReference>
<dbReference type="GO" id="GO:0005737">
    <property type="term" value="C:cytoplasm"/>
    <property type="evidence" value="ECO:0007669"/>
    <property type="project" value="TreeGrafter"/>
</dbReference>
<dbReference type="Gene3D" id="3.30.300.290">
    <property type="match status" value="1"/>
</dbReference>
<dbReference type="PANTHER" id="PTHR19288:SF95">
    <property type="entry name" value="D-GLYCEROL 3-PHOSPHATE PHOSPHATASE"/>
    <property type="match status" value="1"/>
</dbReference>
<dbReference type="Gene3D" id="1.25.40.10">
    <property type="entry name" value="Tetratricopeptide repeat domain"/>
    <property type="match status" value="1"/>
</dbReference>
<dbReference type="Pfam" id="PF13242">
    <property type="entry name" value="Hydrolase_like"/>
    <property type="match status" value="1"/>
</dbReference>
<dbReference type="Pfam" id="PF13344">
    <property type="entry name" value="Hydrolase_6"/>
    <property type="match status" value="1"/>
</dbReference>
<dbReference type="InterPro" id="IPR011990">
    <property type="entry name" value="TPR-like_helical_dom_sf"/>
</dbReference>
<dbReference type="InterPro" id="IPR041065">
    <property type="entry name" value="GNAT-like"/>
</dbReference>
<gene>
    <name evidence="2" type="ordered locus">JDM601_1848</name>
</gene>
<dbReference type="AlphaFoldDB" id="F5Z2R1"/>
<reference evidence="2 3" key="1">
    <citation type="journal article" date="2011" name="J. Bacteriol.">
        <title>Complete genome sequence of a novel clinical isolate, the nontuberculous Mycobacterium strain JDM601.</title>
        <authorList>
            <person name="Zhang Z.Y."/>
            <person name="Sun Z.Q."/>
            <person name="Wang Z.L."/>
            <person name="Wen Z.L."/>
            <person name="Sun Q.W."/>
            <person name="Zhu Z.Q."/>
            <person name="Song Y.Z."/>
            <person name="Zhao J.W."/>
            <person name="Wang H.H."/>
            <person name="Zhang S.L."/>
            <person name="Guo X.K."/>
        </authorList>
    </citation>
    <scope>NUCLEOTIDE SEQUENCE [LARGE SCALE GENOMIC DNA]</scope>
    <source>
        <strain evidence="2 3">JDM601</strain>
    </source>
</reference>
<dbReference type="eggNOG" id="COG0457">
    <property type="taxonomic scope" value="Bacteria"/>
</dbReference>
<dbReference type="InterPro" id="IPR006357">
    <property type="entry name" value="HAD-SF_hydro_IIA"/>
</dbReference>
<dbReference type="HOGENOM" id="CLU_024300_0_0_11"/>
<dbReference type="SUPFAM" id="SSF48452">
    <property type="entry name" value="TPR-like"/>
    <property type="match status" value="1"/>
</dbReference>
<accession>F5Z2R1</accession>
<dbReference type="KEGG" id="mjd:JDM601_1848"/>
<dbReference type="SUPFAM" id="SSF56784">
    <property type="entry name" value="HAD-like"/>
    <property type="match status" value="1"/>
</dbReference>
<proteinExistence type="predicted"/>
<evidence type="ECO:0000313" key="2">
    <source>
        <dbReference type="EMBL" id="AEF35848.1"/>
    </source>
</evidence>
<protein>
    <submittedName>
        <fullName evidence="2">Phosphatase</fullName>
    </submittedName>
</protein>
<dbReference type="GO" id="GO:0016791">
    <property type="term" value="F:phosphatase activity"/>
    <property type="evidence" value="ECO:0007669"/>
    <property type="project" value="TreeGrafter"/>
</dbReference>